<evidence type="ECO:0000313" key="3">
    <source>
        <dbReference type="EMBL" id="VDI83628.1"/>
    </source>
</evidence>
<evidence type="ECO:0000256" key="1">
    <source>
        <dbReference type="SAM" id="SignalP"/>
    </source>
</evidence>
<dbReference type="Proteomes" id="UP000596742">
    <property type="component" value="Unassembled WGS sequence"/>
</dbReference>
<dbReference type="InterPro" id="IPR016187">
    <property type="entry name" value="CTDL_fold"/>
</dbReference>
<name>A0A8B6HSJ7_MYTGA</name>
<dbReference type="EMBL" id="UYJE01010494">
    <property type="protein sequence ID" value="VDI83628.1"/>
    <property type="molecule type" value="Genomic_DNA"/>
</dbReference>
<keyword evidence="1" id="KW-0732">Signal</keyword>
<sequence length="208" mass="23815">MSAMHSVVWLFYCSMSFAICAADGKTNVQIPLLNNKATAPLYAEFNMSNLNQRLREIFNKEVIQNTVNVSCEEPYEKIGKGCYSIKDDNVSGDAAFASCTDPGAYLANFETIEEAMIMKLFLQKRNSGIHYYVGGRNINRYLPNGDWRWIKHGKATKMTYFAFAFNRGPDGKTDRENDCMFFYARDRYKFYDHGCDQGDYLGGYICEI</sequence>
<dbReference type="Pfam" id="PF00059">
    <property type="entry name" value="Lectin_C"/>
    <property type="match status" value="1"/>
</dbReference>
<feature type="domain" description="C-type lectin" evidence="2">
    <location>
        <begin position="78"/>
        <end position="197"/>
    </location>
</feature>
<dbReference type="SUPFAM" id="SSF56436">
    <property type="entry name" value="C-type lectin-like"/>
    <property type="match status" value="1"/>
</dbReference>
<protein>
    <recommendedName>
        <fullName evidence="2">C-type lectin domain-containing protein</fullName>
    </recommendedName>
</protein>
<proteinExistence type="predicted"/>
<reference evidence="3" key="1">
    <citation type="submission" date="2018-11" db="EMBL/GenBank/DDBJ databases">
        <authorList>
            <person name="Alioto T."/>
            <person name="Alioto T."/>
        </authorList>
    </citation>
    <scope>NUCLEOTIDE SEQUENCE</scope>
</reference>
<organism evidence="3 4">
    <name type="scientific">Mytilus galloprovincialis</name>
    <name type="common">Mediterranean mussel</name>
    <dbReference type="NCBI Taxonomy" id="29158"/>
    <lineage>
        <taxon>Eukaryota</taxon>
        <taxon>Metazoa</taxon>
        <taxon>Spiralia</taxon>
        <taxon>Lophotrochozoa</taxon>
        <taxon>Mollusca</taxon>
        <taxon>Bivalvia</taxon>
        <taxon>Autobranchia</taxon>
        <taxon>Pteriomorphia</taxon>
        <taxon>Mytilida</taxon>
        <taxon>Mytiloidea</taxon>
        <taxon>Mytilidae</taxon>
        <taxon>Mytilinae</taxon>
        <taxon>Mytilus</taxon>
    </lineage>
</organism>
<feature type="chain" id="PRO_5032555036" description="C-type lectin domain-containing protein" evidence="1">
    <location>
        <begin position="23"/>
        <end position="208"/>
    </location>
</feature>
<gene>
    <name evidence="3" type="ORF">MGAL_10B083341</name>
</gene>
<dbReference type="InterPro" id="IPR001304">
    <property type="entry name" value="C-type_lectin-like"/>
</dbReference>
<feature type="signal peptide" evidence="1">
    <location>
        <begin position="1"/>
        <end position="22"/>
    </location>
</feature>
<dbReference type="InterPro" id="IPR016186">
    <property type="entry name" value="C-type_lectin-like/link_sf"/>
</dbReference>
<evidence type="ECO:0000313" key="4">
    <source>
        <dbReference type="Proteomes" id="UP000596742"/>
    </source>
</evidence>
<dbReference type="PROSITE" id="PS50041">
    <property type="entry name" value="C_TYPE_LECTIN_2"/>
    <property type="match status" value="1"/>
</dbReference>
<dbReference type="CDD" id="cd00037">
    <property type="entry name" value="CLECT"/>
    <property type="match status" value="1"/>
</dbReference>
<dbReference type="Gene3D" id="3.10.100.10">
    <property type="entry name" value="Mannose-Binding Protein A, subunit A"/>
    <property type="match status" value="1"/>
</dbReference>
<dbReference type="OrthoDB" id="10269613at2759"/>
<keyword evidence="4" id="KW-1185">Reference proteome</keyword>
<comment type="caution">
    <text evidence="3">The sequence shown here is derived from an EMBL/GenBank/DDBJ whole genome shotgun (WGS) entry which is preliminary data.</text>
</comment>
<evidence type="ECO:0000259" key="2">
    <source>
        <dbReference type="PROSITE" id="PS50041"/>
    </source>
</evidence>
<dbReference type="AlphaFoldDB" id="A0A8B6HSJ7"/>
<accession>A0A8B6HSJ7</accession>